<gene>
    <name evidence="8" type="ORF">GCM10025791_05370</name>
</gene>
<keyword evidence="3 6" id="KW-0812">Transmembrane</keyword>
<feature type="transmembrane region" description="Helical" evidence="6">
    <location>
        <begin position="752"/>
        <end position="785"/>
    </location>
</feature>
<dbReference type="InterPro" id="IPR038766">
    <property type="entry name" value="Membrane_comp_ABC_pdt"/>
</dbReference>
<evidence type="ECO:0000256" key="4">
    <source>
        <dbReference type="ARBA" id="ARBA00022989"/>
    </source>
</evidence>
<proteinExistence type="predicted"/>
<feature type="domain" description="ABC3 transporter permease C-terminal" evidence="7">
    <location>
        <begin position="267"/>
        <end position="377"/>
    </location>
</feature>
<feature type="transmembrane region" description="Helical" evidence="6">
    <location>
        <begin position="797"/>
        <end position="818"/>
    </location>
</feature>
<dbReference type="PANTHER" id="PTHR30287">
    <property type="entry name" value="MEMBRANE COMPONENT OF PREDICTED ABC SUPERFAMILY METABOLITE UPTAKE TRANSPORTER"/>
    <property type="match status" value="1"/>
</dbReference>
<feature type="transmembrane region" description="Helical" evidence="6">
    <location>
        <begin position="357"/>
        <end position="377"/>
    </location>
</feature>
<organism evidence="8 9">
    <name type="scientific">Halioxenophilus aromaticivorans</name>
    <dbReference type="NCBI Taxonomy" id="1306992"/>
    <lineage>
        <taxon>Bacteria</taxon>
        <taxon>Pseudomonadati</taxon>
        <taxon>Pseudomonadota</taxon>
        <taxon>Gammaproteobacteria</taxon>
        <taxon>Alteromonadales</taxon>
        <taxon>Alteromonadaceae</taxon>
        <taxon>Halioxenophilus</taxon>
    </lineage>
</organism>
<dbReference type="AlphaFoldDB" id="A0AAV3TXI1"/>
<keyword evidence="4 6" id="KW-1133">Transmembrane helix</keyword>
<reference evidence="9" key="1">
    <citation type="journal article" date="2019" name="Int. J. Syst. Evol. Microbiol.">
        <title>The Global Catalogue of Microorganisms (GCM) 10K type strain sequencing project: providing services to taxonomists for standard genome sequencing and annotation.</title>
        <authorList>
            <consortium name="The Broad Institute Genomics Platform"/>
            <consortium name="The Broad Institute Genome Sequencing Center for Infectious Disease"/>
            <person name="Wu L."/>
            <person name="Ma J."/>
        </authorList>
    </citation>
    <scope>NUCLEOTIDE SEQUENCE [LARGE SCALE GENOMIC DNA]</scope>
    <source>
        <strain evidence="9">JCM 19134</strain>
    </source>
</reference>
<accession>A0AAV3TXI1</accession>
<protein>
    <submittedName>
        <fullName evidence="8">ABC transporter permease</fullName>
    </submittedName>
</protein>
<dbReference type="PANTHER" id="PTHR30287:SF1">
    <property type="entry name" value="INNER MEMBRANE PROTEIN"/>
    <property type="match status" value="1"/>
</dbReference>
<feature type="transmembrane region" description="Helical" evidence="6">
    <location>
        <begin position="712"/>
        <end position="731"/>
    </location>
</feature>
<feature type="transmembrane region" description="Helical" evidence="6">
    <location>
        <begin position="24"/>
        <end position="45"/>
    </location>
</feature>
<keyword evidence="2" id="KW-1003">Cell membrane</keyword>
<name>A0AAV3TXI1_9ALTE</name>
<evidence type="ECO:0000313" key="8">
    <source>
        <dbReference type="EMBL" id="GAA4931960.1"/>
    </source>
</evidence>
<evidence type="ECO:0000256" key="3">
    <source>
        <dbReference type="ARBA" id="ARBA00022692"/>
    </source>
</evidence>
<evidence type="ECO:0000256" key="1">
    <source>
        <dbReference type="ARBA" id="ARBA00004651"/>
    </source>
</evidence>
<dbReference type="Proteomes" id="UP001409585">
    <property type="component" value="Unassembled WGS sequence"/>
</dbReference>
<evidence type="ECO:0000313" key="9">
    <source>
        <dbReference type="Proteomes" id="UP001409585"/>
    </source>
</evidence>
<dbReference type="EMBL" id="BAABLX010000004">
    <property type="protein sequence ID" value="GAA4931960.1"/>
    <property type="molecule type" value="Genomic_DNA"/>
</dbReference>
<evidence type="ECO:0000256" key="5">
    <source>
        <dbReference type="ARBA" id="ARBA00023136"/>
    </source>
</evidence>
<evidence type="ECO:0000259" key="7">
    <source>
        <dbReference type="Pfam" id="PF02687"/>
    </source>
</evidence>
<evidence type="ECO:0000256" key="6">
    <source>
        <dbReference type="SAM" id="Phobius"/>
    </source>
</evidence>
<dbReference type="GO" id="GO:0005886">
    <property type="term" value="C:plasma membrane"/>
    <property type="evidence" value="ECO:0007669"/>
    <property type="project" value="UniProtKB-SubCell"/>
</dbReference>
<dbReference type="RefSeq" id="WP_345416647.1">
    <property type="nucleotide sequence ID" value="NZ_AP031496.1"/>
</dbReference>
<feature type="transmembrane region" description="Helical" evidence="6">
    <location>
        <begin position="263"/>
        <end position="286"/>
    </location>
</feature>
<feature type="domain" description="ABC3 transporter permease C-terminal" evidence="7">
    <location>
        <begin position="713"/>
        <end position="825"/>
    </location>
</feature>
<evidence type="ECO:0000256" key="2">
    <source>
        <dbReference type="ARBA" id="ARBA00022475"/>
    </source>
</evidence>
<keyword evidence="9" id="KW-1185">Reference proteome</keyword>
<sequence>MIAAHKSAWLALKLLWRHWRSGELRILSTAVILAVTVVTAIAVFADRMDRSISRQSNGYLAADRQVVSRFAIPEQWREQAQQFDVQQSGIIEFASMAFAEDEMTLASVKAVEAGYPLRGDLEISEQAFPPASEVAITLEQPAAGTVWVDSTLLPMLGIELGGQVAIGNGEFTVSKVVVHEPDGSQGFSMTGPRILMNAADVAATEVIQPGSRITYKWLIAGEEGPLEAFESWIKPQLGDHYEWVTLQESQRNVSQALVRGKSFLMLAGMVGVLLAGVAVAIAAQQFARVQQDSVALLKSLGCSARLVRTLYFGQIVVLGLLATAVGLVLGDLLHRIIAASVAGLFNVEFVSSGVQPYIIGVATGILTLVCFALPPLWPLPALSPVRIFRSSVEMAHIGLLSQASFGLAAIIVIIGLYSGDVKLTLTVVVGIIVIALLAMLAGLVLLRGTQRIGARAGSIFRLAVANLMRNGKHSITQLVVFSTAFMLLLVMFLVRTSLIDEWRMQLPEDAPNHFLVNIAQSEAGPVRELFAASDYRLSPLYPIILARLVARNDYMYQEQDRPKSNTLRRELNLSWAEELPADNKILDGQWWDHWQGEGYGVSVEEDTAKELELSVGDRLRYSIGGLELTATVASIRSVDWNALTPNFYFLFSPGALTDYSPSYLASAYVDKRDSEFIPNLIRTYPTISVIEVDRIIDRIKTIIDQVGQGIELVLWVVILGGVLVLVATVNASMTNRLHETSLIRALGSSKRVIVGSLWLEFSLLGLCAGIMAVISCEVLMVALRVLVFEQQVVLHPWVWLVGPLLASASVGALGALACRKVVTVPPGLVLREIHS</sequence>
<comment type="caution">
    <text evidence="8">The sequence shown here is derived from an EMBL/GenBank/DDBJ whole genome shotgun (WGS) entry which is preliminary data.</text>
</comment>
<feature type="transmembrane region" description="Helical" evidence="6">
    <location>
        <begin position="423"/>
        <end position="446"/>
    </location>
</feature>
<comment type="subcellular location">
    <subcellularLocation>
        <location evidence="1">Cell membrane</location>
        <topology evidence="1">Multi-pass membrane protein</topology>
    </subcellularLocation>
</comment>
<dbReference type="InterPro" id="IPR003838">
    <property type="entry name" value="ABC3_permease_C"/>
</dbReference>
<dbReference type="Pfam" id="PF02687">
    <property type="entry name" value="FtsX"/>
    <property type="match status" value="2"/>
</dbReference>
<keyword evidence="5 6" id="KW-0472">Membrane</keyword>
<feature type="transmembrane region" description="Helical" evidence="6">
    <location>
        <begin position="397"/>
        <end position="417"/>
    </location>
</feature>
<feature type="transmembrane region" description="Helical" evidence="6">
    <location>
        <begin position="475"/>
        <end position="494"/>
    </location>
</feature>